<reference evidence="1 2" key="1">
    <citation type="journal article" date="2021" name="Int. J. Syst. Evol. Microbiol.">
        <title>Amazonocrinis nigriterrae gen. nov., sp. nov., Atlanticothrix silvestris gen. nov., sp. nov. and Dendronalium phyllosphericum gen. nov., sp. nov., nostocacean cyanobacteria from Brazilian environments.</title>
        <authorList>
            <person name="Alvarenga D.O."/>
            <person name="Andreote A.P.D."/>
            <person name="Branco L.H.Z."/>
            <person name="Delbaje E."/>
            <person name="Cruz R.B."/>
            <person name="Varani A.M."/>
            <person name="Fiore M.F."/>
        </authorList>
    </citation>
    <scope>NUCLEOTIDE SEQUENCE [LARGE SCALE GENOMIC DNA]</scope>
    <source>
        <strain evidence="1 2">CENA357</strain>
    </source>
</reference>
<dbReference type="Proteomes" id="UP000599391">
    <property type="component" value="Unassembled WGS sequence"/>
</dbReference>
<comment type="caution">
    <text evidence="1">The sequence shown here is derived from an EMBL/GenBank/DDBJ whole genome shotgun (WGS) entry which is preliminary data.</text>
</comment>
<dbReference type="RefSeq" id="WP_214439607.1">
    <property type="nucleotide sequence ID" value="NZ_JAECZB010000029.1"/>
</dbReference>
<name>A0A8J7HEC5_9CYAN</name>
<gene>
    <name evidence="1" type="ORF">I8751_13225</name>
</gene>
<protein>
    <submittedName>
        <fullName evidence="1">Uncharacterized protein</fullName>
    </submittedName>
</protein>
<organism evidence="1 2">
    <name type="scientific">Atlanticothrix silvestris CENA357</name>
    <dbReference type="NCBI Taxonomy" id="1725252"/>
    <lineage>
        <taxon>Bacteria</taxon>
        <taxon>Bacillati</taxon>
        <taxon>Cyanobacteriota</taxon>
        <taxon>Cyanophyceae</taxon>
        <taxon>Nostocales</taxon>
        <taxon>Nodulariaceae</taxon>
        <taxon>Atlanticothrix</taxon>
        <taxon>Atlanticothrix silvestris</taxon>
    </lineage>
</organism>
<evidence type="ECO:0000313" key="1">
    <source>
        <dbReference type="EMBL" id="MBH8553318.1"/>
    </source>
</evidence>
<accession>A0A8J7HEC5</accession>
<proteinExistence type="predicted"/>
<evidence type="ECO:0000313" key="2">
    <source>
        <dbReference type="Proteomes" id="UP000599391"/>
    </source>
</evidence>
<dbReference type="EMBL" id="JAECZB010000029">
    <property type="protein sequence ID" value="MBH8553318.1"/>
    <property type="molecule type" value="Genomic_DNA"/>
</dbReference>
<keyword evidence="2" id="KW-1185">Reference proteome</keyword>
<sequence>MSKPKTLPNRERVECPRCHGQTTHRNGYNFRTGGEIIQRWYCQRCDKSFQACK</sequence>
<dbReference type="AlphaFoldDB" id="A0A8J7HEC5"/>